<dbReference type="OrthoDB" id="129353at2759"/>
<feature type="compositionally biased region" description="Polar residues" evidence="4">
    <location>
        <begin position="610"/>
        <end position="623"/>
    </location>
</feature>
<dbReference type="AlphaFoldDB" id="A0A1M2VFA2"/>
<dbReference type="SMART" id="SM00292">
    <property type="entry name" value="BRCT"/>
    <property type="match status" value="2"/>
</dbReference>
<dbReference type="InterPro" id="IPR001357">
    <property type="entry name" value="BRCT_dom"/>
</dbReference>
<feature type="compositionally biased region" description="Acidic residues" evidence="4">
    <location>
        <begin position="674"/>
        <end position="692"/>
    </location>
</feature>
<dbReference type="InterPro" id="IPR036420">
    <property type="entry name" value="BRCT_dom_sf"/>
</dbReference>
<feature type="region of interest" description="Disordered" evidence="4">
    <location>
        <begin position="277"/>
        <end position="320"/>
    </location>
</feature>
<organism evidence="6 7">
    <name type="scientific">Trametes pubescens</name>
    <name type="common">White-rot fungus</name>
    <dbReference type="NCBI Taxonomy" id="154538"/>
    <lineage>
        <taxon>Eukaryota</taxon>
        <taxon>Fungi</taxon>
        <taxon>Dikarya</taxon>
        <taxon>Basidiomycota</taxon>
        <taxon>Agaricomycotina</taxon>
        <taxon>Agaricomycetes</taxon>
        <taxon>Polyporales</taxon>
        <taxon>Polyporaceae</taxon>
        <taxon>Trametes</taxon>
    </lineage>
</organism>
<dbReference type="InterPro" id="IPR041297">
    <property type="entry name" value="Crb2_Tudor"/>
</dbReference>
<evidence type="ECO:0000256" key="2">
    <source>
        <dbReference type="ARBA" id="ARBA00022763"/>
    </source>
</evidence>
<feature type="compositionally biased region" description="Low complexity" evidence="4">
    <location>
        <begin position="722"/>
        <end position="734"/>
    </location>
</feature>
<name>A0A1M2VFA2_TRAPU</name>
<dbReference type="SUPFAM" id="SSF63748">
    <property type="entry name" value="Tudor/PWWP/MBT"/>
    <property type="match status" value="1"/>
</dbReference>
<keyword evidence="7" id="KW-1185">Reference proteome</keyword>
<dbReference type="Gene3D" id="2.30.30.140">
    <property type="match status" value="1"/>
</dbReference>
<feature type="compositionally biased region" description="Polar residues" evidence="4">
    <location>
        <begin position="1"/>
        <end position="12"/>
    </location>
</feature>
<feature type="region of interest" description="Disordered" evidence="4">
    <location>
        <begin position="474"/>
        <end position="758"/>
    </location>
</feature>
<dbReference type="InterPro" id="IPR047250">
    <property type="entry name" value="BRCT_p53bp1-like_rpt2"/>
</dbReference>
<dbReference type="Gene3D" id="3.40.50.10190">
    <property type="entry name" value="BRCT domain"/>
    <property type="match status" value="1"/>
</dbReference>
<dbReference type="GO" id="GO:0045944">
    <property type="term" value="P:positive regulation of transcription by RNA polymerase II"/>
    <property type="evidence" value="ECO:0007669"/>
    <property type="project" value="TreeGrafter"/>
</dbReference>
<dbReference type="Pfam" id="PF18115">
    <property type="entry name" value="Tudor_3"/>
    <property type="match status" value="1"/>
</dbReference>
<comment type="subcellular location">
    <subcellularLocation>
        <location evidence="1">Nucleus</location>
    </subcellularLocation>
</comment>
<evidence type="ECO:0000313" key="7">
    <source>
        <dbReference type="Proteomes" id="UP000184267"/>
    </source>
</evidence>
<evidence type="ECO:0000256" key="4">
    <source>
        <dbReference type="SAM" id="MobiDB-lite"/>
    </source>
</evidence>
<dbReference type="SUPFAM" id="SSF52113">
    <property type="entry name" value="BRCT domain"/>
    <property type="match status" value="1"/>
</dbReference>
<dbReference type="PANTHER" id="PTHR15321">
    <property type="entry name" value="TUMOR SUPPRESSOR P53-BINDING PROTEIN 1"/>
    <property type="match status" value="1"/>
</dbReference>
<dbReference type="GO" id="GO:0005634">
    <property type="term" value="C:nucleus"/>
    <property type="evidence" value="ECO:0007669"/>
    <property type="project" value="UniProtKB-SubCell"/>
</dbReference>
<evidence type="ECO:0000256" key="3">
    <source>
        <dbReference type="ARBA" id="ARBA00023242"/>
    </source>
</evidence>
<dbReference type="Proteomes" id="UP000184267">
    <property type="component" value="Unassembled WGS sequence"/>
</dbReference>
<dbReference type="OMA" id="YYPARII"/>
<comment type="caution">
    <text evidence="6">The sequence shown here is derived from an EMBL/GenBank/DDBJ whole genome shotgun (WGS) entry which is preliminary data.</text>
</comment>
<feature type="region of interest" description="Disordered" evidence="4">
    <location>
        <begin position="1"/>
        <end position="259"/>
    </location>
</feature>
<dbReference type="GO" id="GO:0042393">
    <property type="term" value="F:histone binding"/>
    <property type="evidence" value="ECO:0007669"/>
    <property type="project" value="TreeGrafter"/>
</dbReference>
<dbReference type="InterPro" id="IPR047252">
    <property type="entry name" value="TP53BP1-like"/>
</dbReference>
<dbReference type="CDD" id="cd17745">
    <property type="entry name" value="BRCT_p53bp1_rpt1"/>
    <property type="match status" value="1"/>
</dbReference>
<keyword evidence="2" id="KW-0227">DNA damage</keyword>
<accession>A0A1M2VFA2</accession>
<feature type="region of interest" description="Disordered" evidence="4">
    <location>
        <begin position="889"/>
        <end position="914"/>
    </location>
</feature>
<feature type="compositionally biased region" description="Low complexity" evidence="4">
    <location>
        <begin position="213"/>
        <end position="228"/>
    </location>
</feature>
<dbReference type="InterPro" id="IPR047249">
    <property type="entry name" value="BRCT_p53bp1-like_rpt1"/>
</dbReference>
<dbReference type="PANTHER" id="PTHR15321:SF3">
    <property type="entry name" value="TP53-BINDING PROTEIN 1"/>
    <property type="match status" value="1"/>
</dbReference>
<protein>
    <recommendedName>
        <fullName evidence="5">BRCT domain-containing protein</fullName>
    </recommendedName>
</protein>
<keyword evidence="3" id="KW-0539">Nucleus</keyword>
<gene>
    <name evidence="6" type="ORF">TRAPUB_2935</name>
</gene>
<dbReference type="EMBL" id="MNAD01001338">
    <property type="protein sequence ID" value="OJT06213.1"/>
    <property type="molecule type" value="Genomic_DNA"/>
</dbReference>
<dbReference type="GO" id="GO:0000077">
    <property type="term" value="P:DNA damage checkpoint signaling"/>
    <property type="evidence" value="ECO:0007669"/>
    <property type="project" value="TreeGrafter"/>
</dbReference>
<feature type="compositionally biased region" description="Polar residues" evidence="4">
    <location>
        <begin position="78"/>
        <end position="87"/>
    </location>
</feature>
<reference evidence="6 7" key="1">
    <citation type="submission" date="2016-10" db="EMBL/GenBank/DDBJ databases">
        <title>Genome sequence of the basidiomycete white-rot fungus Trametes pubescens.</title>
        <authorList>
            <person name="Makela M.R."/>
            <person name="Granchi Z."/>
            <person name="Peng M."/>
            <person name="De Vries R.P."/>
            <person name="Grigoriev I."/>
            <person name="Riley R."/>
            <person name="Hilden K."/>
        </authorList>
    </citation>
    <scope>NUCLEOTIDE SEQUENCE [LARGE SCALE GENOMIC DNA]</scope>
    <source>
        <strain evidence="6 7">FBCC735</strain>
    </source>
</reference>
<dbReference type="CDD" id="cd17724">
    <property type="entry name" value="BRCT_p53bp1_rpt2"/>
    <property type="match status" value="1"/>
</dbReference>
<proteinExistence type="predicted"/>
<feature type="compositionally biased region" description="Acidic residues" evidence="4">
    <location>
        <begin position="552"/>
        <end position="563"/>
    </location>
</feature>
<evidence type="ECO:0000313" key="6">
    <source>
        <dbReference type="EMBL" id="OJT06213.1"/>
    </source>
</evidence>
<evidence type="ECO:0000259" key="5">
    <source>
        <dbReference type="PROSITE" id="PS50172"/>
    </source>
</evidence>
<dbReference type="STRING" id="154538.A0A1M2VFA2"/>
<feature type="domain" description="BRCT" evidence="5">
    <location>
        <begin position="911"/>
        <end position="1033"/>
    </location>
</feature>
<evidence type="ECO:0000256" key="1">
    <source>
        <dbReference type="ARBA" id="ARBA00004123"/>
    </source>
</evidence>
<sequence length="1197" mass="129334">MPTQSQSLNDSQDLAAFGEGSQKENAPAPPEKIIRSPRRSSEGRSPHRTQAGSYPSPPSDIVATVANAKDSAGPKMTGLSSNTNKPPSTKGGKAVSFVSPTRPPARPQPPATRVTAIPANPMPPPSRRYRSLSPASQDSFAGPLPERDPIQAYIESSKAFQIPLSRLGDDSQSLSEGEDGPPPVSSNMWASRPRYRATRSPSPPGKVLVEGTPSNSSRSNDSQSQPLSQHHGHHSQVQNVDSQESSGDTQLSDLFPPGQAQTLDVDVDMALMDAAPTDTDNEELSQHARSDASTEPSSSYERLVNQDPFSPLPESTQPAHMTVDQTQVVEYSKISYEADASSILQHHDFYNDNGQVVFPTIPSGGRSARSADTTTSTTAPRGLLGLVAPHKRYRYLDIKPSTGASTQLATGDAAANTTAGQVDDLDETQIVDDSAPMISVSEETQPAHIPVVQESVQSIPPKRMLPTATRMLQNLRARLPSPRTEIVPDSEETRIVPDSDPPAPMSSSPLTDPPTAQSSPVKPRSRRGLQSEDEVLRAVTREATNPSISAVQEEEEEDEEEEVPLAATVQSAKAKGKRRMVESPEPESFAAPSPKSPKKPGFLDRGLAQKSASWRDTVIPSSDPQERCEEAEVQPRGAKPKTPVAQIAPPLPKTRSAPRQAKLAAQKRLHESSSDEDEDQDEAMPDTNDDDKDTLPADDQMDIDAPGPSSKPARGGKRKRTVSSSTRKNSNKSNGAKDEVDTPATRPTKRMKSGSSARMVPFSDATRVFALWKSDGHYYPGTVYSQKGPGRYRIDFDDDTAQDVELKFLRACRLKAGDHVIISGKTRAKVVQAPPPGVAGHQPKDEITVDLDEDGEEKAELWTLTLASRTVSAAWGDRVLAEDAVSPVVQPKVASPTPKGTPAPSESSTRAARKPLHKAGLVITSSPSNAGAAREALVTGIRRHGGVVLEDWSTLFAMEGLVDKRGQRWVLKAADIKWTGRTDVERAFLISDDNHQKPKFLIALALGIPCLSVEWVTSCISQGVEVDWQPYLLPAGFSEHLNTRVSQLVDLDWGNSIEHLKGITENLVAAKVFADMAILCVHTLFVPARGRSKKVRAAEPNCMRVYARSDASAQPSNPAAEAVPQIILCMGAELVEAVSDEKHASRPIDKYDYVVVREDADRAPFHNVAQHCVDVNWVKDCLTSGRLLPPPPPRPDT</sequence>
<dbReference type="CDD" id="cd20383">
    <property type="entry name" value="Tudor_53BP1"/>
    <property type="match status" value="1"/>
</dbReference>
<feature type="compositionally biased region" description="Pro residues" evidence="4">
    <location>
        <begin position="101"/>
        <end position="110"/>
    </location>
</feature>
<dbReference type="PROSITE" id="PS50172">
    <property type="entry name" value="BRCT"/>
    <property type="match status" value="1"/>
</dbReference>
<feature type="compositionally biased region" description="Polar residues" evidence="4">
    <location>
        <begin position="235"/>
        <end position="252"/>
    </location>
</feature>